<evidence type="ECO:0000313" key="2">
    <source>
        <dbReference type="Proteomes" id="UP000002595"/>
    </source>
</evidence>
<dbReference type="RefSeq" id="WP_011762615.1">
    <property type="nucleotide sequence ID" value="NC_008701.1"/>
</dbReference>
<dbReference type="AlphaFoldDB" id="A1RSV8"/>
<dbReference type="KEGG" id="pis:Pisl_0864"/>
<gene>
    <name evidence="1" type="ordered locus">Pisl_0864</name>
</gene>
<sequence length="219" mass="25855">MYKPRVDPCIFLHGDPDAWILLLGEKFVGELIRRFRHVARDIDDLVRYSVENPGAVNIGLRGLEIGGHYRDEWMLFIESGYLSPGARTKWPYVQNNTSLDVRIQVSPCYLLTSLDKPGRRYVWRNRASSLFHWISDIPRYKPLEVFRKAFPAQLRELAKRGYAWVAWSRWRDRHNKHLAEWLYWLDTGRMAHIDAILSRRCEMPYCTKNQGAEVLYVST</sequence>
<protein>
    <submittedName>
        <fullName evidence="1">Uncharacterized protein</fullName>
    </submittedName>
</protein>
<dbReference type="Proteomes" id="UP000002595">
    <property type="component" value="Chromosome"/>
</dbReference>
<organism evidence="1 2">
    <name type="scientific">Pyrobaculum islandicum (strain DSM 4184 / JCM 9189 / GEO3)</name>
    <dbReference type="NCBI Taxonomy" id="384616"/>
    <lineage>
        <taxon>Archaea</taxon>
        <taxon>Thermoproteota</taxon>
        <taxon>Thermoprotei</taxon>
        <taxon>Thermoproteales</taxon>
        <taxon>Thermoproteaceae</taxon>
        <taxon>Pyrobaculum</taxon>
    </lineage>
</organism>
<proteinExistence type="predicted"/>
<keyword evidence="2" id="KW-1185">Reference proteome</keyword>
<dbReference type="HOGENOM" id="CLU_1212636_0_0_2"/>
<dbReference type="OrthoDB" id="27619at2157"/>
<dbReference type="GeneID" id="4618182"/>
<dbReference type="STRING" id="384616.Pisl_0864"/>
<name>A1RSV8_PYRIL</name>
<evidence type="ECO:0000313" key="1">
    <source>
        <dbReference type="EMBL" id="ABL88040.1"/>
    </source>
</evidence>
<dbReference type="EMBL" id="CP000504">
    <property type="protein sequence ID" value="ABL88040.1"/>
    <property type="molecule type" value="Genomic_DNA"/>
</dbReference>
<reference evidence="1" key="1">
    <citation type="submission" date="2006-12" db="EMBL/GenBank/DDBJ databases">
        <title>Complete sequence of Pyrobaculum islandicum DSM 4184.</title>
        <authorList>
            <person name="Copeland A."/>
            <person name="Lucas S."/>
            <person name="Lapidus A."/>
            <person name="Barry K."/>
            <person name="Detter J.C."/>
            <person name="Glavina del Rio T."/>
            <person name="Dalin E."/>
            <person name="Tice H."/>
            <person name="Pitluck S."/>
            <person name="Meincke L."/>
            <person name="Brettin T."/>
            <person name="Bruce D."/>
            <person name="Han C."/>
            <person name="Tapia R."/>
            <person name="Gilna P."/>
            <person name="Schmutz J."/>
            <person name="Larimer F."/>
            <person name="Land M."/>
            <person name="Hauser L."/>
            <person name="Kyrpides N."/>
            <person name="Mikhailova N."/>
            <person name="Cozen A.E."/>
            <person name="Fitz-Gibbon S.T."/>
            <person name="House C.H."/>
            <person name="Saltikov C."/>
            <person name="Lowe T."/>
            <person name="Richardson P."/>
        </authorList>
    </citation>
    <scope>NUCLEOTIDE SEQUENCE [LARGE SCALE GENOMIC DNA]</scope>
    <source>
        <strain evidence="1">DSM 4184</strain>
    </source>
</reference>
<accession>A1RSV8</accession>
<dbReference type="eggNOG" id="arCOG05605">
    <property type="taxonomic scope" value="Archaea"/>
</dbReference>